<keyword evidence="6 7" id="KW-0472">Membrane</keyword>
<proteinExistence type="predicted"/>
<evidence type="ECO:0000256" key="3">
    <source>
        <dbReference type="ARBA" id="ARBA00022475"/>
    </source>
</evidence>
<evidence type="ECO:0000256" key="2">
    <source>
        <dbReference type="ARBA" id="ARBA00022448"/>
    </source>
</evidence>
<evidence type="ECO:0000259" key="8">
    <source>
        <dbReference type="PROSITE" id="PS51012"/>
    </source>
</evidence>
<protein>
    <submittedName>
        <fullName evidence="9">O-antigen export system permease protein rfbd</fullName>
    </submittedName>
</protein>
<dbReference type="EMBL" id="LNQE01000859">
    <property type="protein sequence ID" value="KUG24143.1"/>
    <property type="molecule type" value="Genomic_DNA"/>
</dbReference>
<feature type="domain" description="ABC transmembrane type-2" evidence="8">
    <location>
        <begin position="39"/>
        <end position="256"/>
    </location>
</feature>
<evidence type="ECO:0000256" key="4">
    <source>
        <dbReference type="ARBA" id="ARBA00022692"/>
    </source>
</evidence>
<evidence type="ECO:0000256" key="5">
    <source>
        <dbReference type="ARBA" id="ARBA00022989"/>
    </source>
</evidence>
<name>A0A0W8FT97_9ZZZZ</name>
<dbReference type="PROSITE" id="PS51012">
    <property type="entry name" value="ABC_TM2"/>
    <property type="match status" value="1"/>
</dbReference>
<dbReference type="InterPro" id="IPR047817">
    <property type="entry name" value="ABC2_TM_bact-type"/>
</dbReference>
<dbReference type="GO" id="GO:0140359">
    <property type="term" value="F:ABC-type transporter activity"/>
    <property type="evidence" value="ECO:0007669"/>
    <property type="project" value="InterPro"/>
</dbReference>
<dbReference type="PANTHER" id="PTHR30413">
    <property type="entry name" value="INNER MEMBRANE TRANSPORT PERMEASE"/>
    <property type="match status" value="1"/>
</dbReference>
<feature type="transmembrane region" description="Helical" evidence="7">
    <location>
        <begin position="75"/>
        <end position="96"/>
    </location>
</feature>
<feature type="transmembrane region" description="Helical" evidence="7">
    <location>
        <begin position="117"/>
        <end position="140"/>
    </location>
</feature>
<keyword evidence="3" id="KW-1003">Cell membrane</keyword>
<feature type="transmembrane region" description="Helical" evidence="7">
    <location>
        <begin position="146"/>
        <end position="170"/>
    </location>
</feature>
<dbReference type="GO" id="GO:0015920">
    <property type="term" value="P:lipopolysaccharide transport"/>
    <property type="evidence" value="ECO:0007669"/>
    <property type="project" value="TreeGrafter"/>
</dbReference>
<evidence type="ECO:0000256" key="1">
    <source>
        <dbReference type="ARBA" id="ARBA00004651"/>
    </source>
</evidence>
<comment type="subcellular location">
    <subcellularLocation>
        <location evidence="1">Cell membrane</location>
        <topology evidence="1">Multi-pass membrane protein</topology>
    </subcellularLocation>
</comment>
<feature type="transmembrane region" description="Helical" evidence="7">
    <location>
        <begin position="42"/>
        <end position="63"/>
    </location>
</feature>
<dbReference type="InterPro" id="IPR013525">
    <property type="entry name" value="ABC2_TM"/>
</dbReference>
<dbReference type="GO" id="GO:0005886">
    <property type="term" value="C:plasma membrane"/>
    <property type="evidence" value="ECO:0007669"/>
    <property type="project" value="UniProtKB-SubCell"/>
</dbReference>
<reference evidence="9" key="1">
    <citation type="journal article" date="2015" name="Proc. Natl. Acad. Sci. U.S.A.">
        <title>Networks of energetic and metabolic interactions define dynamics in microbial communities.</title>
        <authorList>
            <person name="Embree M."/>
            <person name="Liu J.K."/>
            <person name="Al-Bassam M.M."/>
            <person name="Zengler K."/>
        </authorList>
    </citation>
    <scope>NUCLEOTIDE SEQUENCE</scope>
</reference>
<organism evidence="9">
    <name type="scientific">hydrocarbon metagenome</name>
    <dbReference type="NCBI Taxonomy" id="938273"/>
    <lineage>
        <taxon>unclassified sequences</taxon>
        <taxon>metagenomes</taxon>
        <taxon>ecological metagenomes</taxon>
    </lineage>
</organism>
<sequence length="264" mass="31088">MKNSQSIIKNEITALFKYFHMWSLLGWYDIKQRYRRSMIGPFWITISTGIMVASIGLMFSTIFKSSVREFLPYFAIGQITWLLLSAQLTDACTMFAQSQSIIKQVSLPLSVHVLRKLWYNIILFLHNFLIIIIVLTIAGNGFLWEYFLIIPAVILILILLFLLSVILGIICTRFRDITQIVTVFLQLIYFFTPIFWMKKSLGSKQSWITDFNPFYHIIELVRSPLLGKTPDLYHWIILLIYIALAAIITFFFIRRFRNRVAYWL</sequence>
<keyword evidence="2" id="KW-0813">Transport</keyword>
<dbReference type="AlphaFoldDB" id="A0A0W8FT97"/>
<feature type="transmembrane region" description="Helical" evidence="7">
    <location>
        <begin position="177"/>
        <end position="197"/>
    </location>
</feature>
<evidence type="ECO:0000256" key="6">
    <source>
        <dbReference type="ARBA" id="ARBA00023136"/>
    </source>
</evidence>
<accession>A0A0W8FT97</accession>
<keyword evidence="4 7" id="KW-0812">Transmembrane</keyword>
<evidence type="ECO:0000313" key="9">
    <source>
        <dbReference type="EMBL" id="KUG24143.1"/>
    </source>
</evidence>
<gene>
    <name evidence="9" type="ORF">ASZ90_006034</name>
</gene>
<comment type="caution">
    <text evidence="9">The sequence shown here is derived from an EMBL/GenBank/DDBJ whole genome shotgun (WGS) entry which is preliminary data.</text>
</comment>
<keyword evidence="5 7" id="KW-1133">Transmembrane helix</keyword>
<feature type="transmembrane region" description="Helical" evidence="7">
    <location>
        <begin position="232"/>
        <end position="253"/>
    </location>
</feature>
<dbReference type="Pfam" id="PF01061">
    <property type="entry name" value="ABC2_membrane"/>
    <property type="match status" value="1"/>
</dbReference>
<evidence type="ECO:0000256" key="7">
    <source>
        <dbReference type="SAM" id="Phobius"/>
    </source>
</evidence>
<dbReference type="PANTHER" id="PTHR30413:SF10">
    <property type="entry name" value="CAPSULE POLYSACCHARIDE EXPORT INNER-MEMBRANE PROTEIN CTRC"/>
    <property type="match status" value="1"/>
</dbReference>